<dbReference type="InterPro" id="IPR036873">
    <property type="entry name" value="Rhodanese-like_dom_sf"/>
</dbReference>
<dbReference type="InterPro" id="IPR045078">
    <property type="entry name" value="TST/MPST-like"/>
</dbReference>
<dbReference type="PANTHER" id="PTHR11364">
    <property type="entry name" value="THIOSULFATE SULFERTANSFERASE"/>
    <property type="match status" value="1"/>
</dbReference>
<dbReference type="Pfam" id="PF00581">
    <property type="entry name" value="Rhodanese"/>
    <property type="match status" value="2"/>
</dbReference>
<feature type="domain" description="Rhodanese" evidence="6">
    <location>
        <begin position="23"/>
        <end position="142"/>
    </location>
</feature>
<reference evidence="8" key="1">
    <citation type="submission" date="2025-08" db="UniProtKB">
        <authorList>
            <consortium name="RefSeq"/>
        </authorList>
    </citation>
    <scope>IDENTIFICATION</scope>
</reference>
<protein>
    <recommendedName>
        <fullName evidence="5">Sulfurtransferase</fullName>
    </recommendedName>
</protein>
<dbReference type="CTD" id="4357"/>
<keyword evidence="3" id="KW-0677">Repeat</keyword>
<evidence type="ECO:0000313" key="7">
    <source>
        <dbReference type="Proteomes" id="UP000515145"/>
    </source>
</evidence>
<dbReference type="AlphaFoldDB" id="A0A6P7IXK1"/>
<dbReference type="FunFam" id="3.40.250.10:FF:000001">
    <property type="entry name" value="Sulfurtransferase"/>
    <property type="match status" value="1"/>
</dbReference>
<evidence type="ECO:0000256" key="2">
    <source>
        <dbReference type="ARBA" id="ARBA00022679"/>
    </source>
</evidence>
<dbReference type="PANTHER" id="PTHR11364:SF27">
    <property type="entry name" value="SULFURTRANSFERASE"/>
    <property type="match status" value="1"/>
</dbReference>
<sequence length="294" mass="32570">MAAQTRALVSGQWLADAVRNNLVGPKLRVLDASWYLPKTKRDPRSEFAQTHIPGSGFFDIDECSDRSSQFDHMLPTSSHFSEYVGDLGIGNDTHVVVYDTSGLGSFSAPRVWWMFQLFGHSSVSVLDGGMKNWVADGHPVTAEHHKPERRQFQATLNRSWVKNFEDVLENISSHKVQVVDARSAGRFRGTEPEPRDDTLPGHFPGAINMPFTTFLDDSGKHQRPEILSKLFREAGVDLQKPLWVSCGSGVTACHVVLAAHMLGHPGACVYDGSWSEWFKKAPAEHIISEGGMSV</sequence>
<evidence type="ECO:0000256" key="4">
    <source>
        <dbReference type="ARBA" id="ARBA00023128"/>
    </source>
</evidence>
<evidence type="ECO:0000256" key="3">
    <source>
        <dbReference type="ARBA" id="ARBA00022737"/>
    </source>
</evidence>
<gene>
    <name evidence="8" type="primary">mpst</name>
</gene>
<dbReference type="RefSeq" id="XP_028268439.1">
    <property type="nucleotide sequence ID" value="XM_028412638.1"/>
</dbReference>
<dbReference type="SMART" id="SM00450">
    <property type="entry name" value="RHOD"/>
    <property type="match status" value="2"/>
</dbReference>
<dbReference type="GeneID" id="114440285"/>
<dbReference type="InParanoid" id="A0A6P7IXK1"/>
<keyword evidence="2 5" id="KW-0808">Transferase</keyword>
<dbReference type="InterPro" id="IPR001763">
    <property type="entry name" value="Rhodanese-like_dom"/>
</dbReference>
<evidence type="ECO:0000313" key="8">
    <source>
        <dbReference type="RefSeq" id="XP_028268439.1"/>
    </source>
</evidence>
<dbReference type="GO" id="GO:0004792">
    <property type="term" value="F:thiosulfate-cyanide sulfurtransferase activity"/>
    <property type="evidence" value="ECO:0007669"/>
    <property type="project" value="InterPro"/>
</dbReference>
<evidence type="ECO:0000256" key="1">
    <source>
        <dbReference type="ARBA" id="ARBA00004173"/>
    </source>
</evidence>
<dbReference type="FunFam" id="3.40.250.10:FF:000008">
    <property type="entry name" value="Sulfurtransferase"/>
    <property type="match status" value="1"/>
</dbReference>
<dbReference type="Proteomes" id="UP000515145">
    <property type="component" value="Chromosome 8"/>
</dbReference>
<keyword evidence="7" id="KW-1185">Reference proteome</keyword>
<dbReference type="GO" id="GO:0005739">
    <property type="term" value="C:mitochondrion"/>
    <property type="evidence" value="ECO:0007669"/>
    <property type="project" value="UniProtKB-SubCell"/>
</dbReference>
<evidence type="ECO:0000259" key="6">
    <source>
        <dbReference type="PROSITE" id="PS50206"/>
    </source>
</evidence>
<keyword evidence="4" id="KW-0496">Mitochondrion</keyword>
<dbReference type="PROSITE" id="PS00683">
    <property type="entry name" value="RHODANESE_2"/>
    <property type="match status" value="1"/>
</dbReference>
<dbReference type="PROSITE" id="PS50206">
    <property type="entry name" value="RHODANESE_3"/>
    <property type="match status" value="2"/>
</dbReference>
<accession>A0A6P7IXK1</accession>
<name>A0A6P7IXK1_9TELE</name>
<comment type="subcellular location">
    <subcellularLocation>
        <location evidence="1">Mitochondrion</location>
    </subcellularLocation>
</comment>
<dbReference type="OrthoDB" id="270167at2759"/>
<proteinExistence type="predicted"/>
<organism evidence="7 8">
    <name type="scientific">Parambassis ranga</name>
    <name type="common">Indian glassy fish</name>
    <dbReference type="NCBI Taxonomy" id="210632"/>
    <lineage>
        <taxon>Eukaryota</taxon>
        <taxon>Metazoa</taxon>
        <taxon>Chordata</taxon>
        <taxon>Craniata</taxon>
        <taxon>Vertebrata</taxon>
        <taxon>Euteleostomi</taxon>
        <taxon>Actinopterygii</taxon>
        <taxon>Neopterygii</taxon>
        <taxon>Teleostei</taxon>
        <taxon>Neoteleostei</taxon>
        <taxon>Acanthomorphata</taxon>
        <taxon>Ovalentaria</taxon>
        <taxon>Ambassidae</taxon>
        <taxon>Parambassis</taxon>
    </lineage>
</organism>
<dbReference type="Gene3D" id="3.40.250.10">
    <property type="entry name" value="Rhodanese-like domain"/>
    <property type="match status" value="2"/>
</dbReference>
<evidence type="ECO:0000256" key="5">
    <source>
        <dbReference type="RuleBase" id="RU000507"/>
    </source>
</evidence>
<dbReference type="CDD" id="cd01448">
    <property type="entry name" value="TST_Repeat_1"/>
    <property type="match status" value="1"/>
</dbReference>
<feature type="domain" description="Rhodanese" evidence="6">
    <location>
        <begin position="172"/>
        <end position="286"/>
    </location>
</feature>
<dbReference type="CDD" id="cd01449">
    <property type="entry name" value="TST_Repeat_2"/>
    <property type="match status" value="1"/>
</dbReference>
<dbReference type="InterPro" id="IPR001307">
    <property type="entry name" value="Thiosulphate_STrfase_CS"/>
</dbReference>
<dbReference type="SUPFAM" id="SSF52821">
    <property type="entry name" value="Rhodanese/Cell cycle control phosphatase"/>
    <property type="match status" value="2"/>
</dbReference>